<feature type="transmembrane region" description="Helical" evidence="7">
    <location>
        <begin position="30"/>
        <end position="53"/>
    </location>
</feature>
<accession>A0A0N7MY11</accession>
<dbReference type="InterPro" id="IPR050445">
    <property type="entry name" value="Bact_polysacc_biosynth/exp"/>
</dbReference>
<evidence type="ECO:0000313" key="10">
    <source>
        <dbReference type="Proteomes" id="UP000199197"/>
    </source>
</evidence>
<dbReference type="Proteomes" id="UP000199197">
    <property type="component" value="Unassembled WGS sequence"/>
</dbReference>
<feature type="coiled-coil region" evidence="6">
    <location>
        <begin position="232"/>
        <end position="287"/>
    </location>
</feature>
<evidence type="ECO:0000256" key="3">
    <source>
        <dbReference type="ARBA" id="ARBA00022692"/>
    </source>
</evidence>
<reference evidence="10" key="1">
    <citation type="submission" date="2015-11" db="EMBL/GenBank/DDBJ databases">
        <authorList>
            <person name="Varghese N."/>
        </authorList>
    </citation>
    <scope>NUCLEOTIDE SEQUENCE [LARGE SCALE GENOMIC DNA]</scope>
    <source>
        <strain evidence="10">JGI-23</strain>
    </source>
</reference>
<organism evidence="9 10">
    <name type="scientific">Candidatus Chryseopegocella kryptomonas</name>
    <dbReference type="NCBI Taxonomy" id="1633643"/>
    <lineage>
        <taxon>Bacteria</taxon>
        <taxon>Pseudomonadati</taxon>
        <taxon>Candidatus Kryptoniota</taxon>
        <taxon>Candidatus Chryseopegocella</taxon>
    </lineage>
</organism>
<evidence type="ECO:0000256" key="5">
    <source>
        <dbReference type="ARBA" id="ARBA00023136"/>
    </source>
</evidence>
<feature type="domain" description="Polysaccharide chain length determinant N-terminal" evidence="8">
    <location>
        <begin position="21"/>
        <end position="114"/>
    </location>
</feature>
<keyword evidence="2" id="KW-1003">Cell membrane</keyword>
<proteinExistence type="predicted"/>
<dbReference type="OrthoDB" id="8884120at2"/>
<dbReference type="GO" id="GO:0004713">
    <property type="term" value="F:protein tyrosine kinase activity"/>
    <property type="evidence" value="ECO:0007669"/>
    <property type="project" value="TreeGrafter"/>
</dbReference>
<gene>
    <name evidence="9" type="ORF">JGI23_01369</name>
</gene>
<dbReference type="Pfam" id="PF02706">
    <property type="entry name" value="Wzz"/>
    <property type="match status" value="1"/>
</dbReference>
<dbReference type="RefSeq" id="WP_092350232.1">
    <property type="nucleotide sequence ID" value="NZ_CZVW01000014.1"/>
</dbReference>
<dbReference type="PANTHER" id="PTHR32309:SF13">
    <property type="entry name" value="FERRIC ENTEROBACTIN TRANSPORT PROTEIN FEPE"/>
    <property type="match status" value="1"/>
</dbReference>
<keyword evidence="6" id="KW-0175">Coiled coil</keyword>
<feature type="transmembrane region" description="Helical" evidence="7">
    <location>
        <begin position="358"/>
        <end position="377"/>
    </location>
</feature>
<sequence>MNESIERTDGKPSEVGVWDYLYVIYKWRKFIVLNVLILTLIAVIVALLLPVQYKATATVMAPRKSDLFGGLDAFSQSIREFAPFLRGLSGNQPPLFTYLAILNSRTAMEKVVNKFNLMKVYAIKDSSMEKAIKKLRGNTDFEIDENGVLVINVYDEDRKRAADMANYFIEVLNEINIKLNIEEARNNRIVLEKRYLQNLADLKAAEDTLKKFQQKYGIYYLPEQTKAAVEAAAELEAQIMAEEVKLGILQRQLGEDASEVKLAKIQIEEMRKRLNQMKEGNDKLKSELSLFVPFKDMPELGLQYLRLYRDYEIQNKLLEFIVPLYEQAKIEEQKNVPVVQVLDYAVPPEKKARPFRTLIVLSVFSSALVLFIIIAFVNESFLNRKRMLNSLEIKTYNFARKIAELYKIS</sequence>
<evidence type="ECO:0000256" key="6">
    <source>
        <dbReference type="SAM" id="Coils"/>
    </source>
</evidence>
<keyword evidence="10" id="KW-1185">Reference proteome</keyword>
<evidence type="ECO:0000256" key="4">
    <source>
        <dbReference type="ARBA" id="ARBA00022989"/>
    </source>
</evidence>
<keyword evidence="5 7" id="KW-0472">Membrane</keyword>
<keyword evidence="3 7" id="KW-0812">Transmembrane</keyword>
<evidence type="ECO:0000256" key="1">
    <source>
        <dbReference type="ARBA" id="ARBA00004651"/>
    </source>
</evidence>
<comment type="subcellular location">
    <subcellularLocation>
        <location evidence="1">Cell membrane</location>
        <topology evidence="1">Multi-pass membrane protein</topology>
    </subcellularLocation>
</comment>
<evidence type="ECO:0000313" key="9">
    <source>
        <dbReference type="EMBL" id="CUT02947.1"/>
    </source>
</evidence>
<dbReference type="PANTHER" id="PTHR32309">
    <property type="entry name" value="TYROSINE-PROTEIN KINASE"/>
    <property type="match status" value="1"/>
</dbReference>
<dbReference type="AlphaFoldDB" id="A0A0N7MY11"/>
<dbReference type="EMBL" id="CZVW01000014">
    <property type="protein sequence ID" value="CUT02947.1"/>
    <property type="molecule type" value="Genomic_DNA"/>
</dbReference>
<keyword evidence="4 7" id="KW-1133">Transmembrane helix</keyword>
<protein>
    <submittedName>
        <fullName evidence="9">Uncharacterized protein involved in exopolysaccharide biosynthesis</fullName>
    </submittedName>
</protein>
<name>A0A0N7MY11_9BACT</name>
<evidence type="ECO:0000256" key="7">
    <source>
        <dbReference type="SAM" id="Phobius"/>
    </source>
</evidence>
<dbReference type="GO" id="GO:0005886">
    <property type="term" value="C:plasma membrane"/>
    <property type="evidence" value="ECO:0007669"/>
    <property type="project" value="UniProtKB-SubCell"/>
</dbReference>
<dbReference type="InterPro" id="IPR003856">
    <property type="entry name" value="LPS_length_determ_N"/>
</dbReference>
<evidence type="ECO:0000256" key="2">
    <source>
        <dbReference type="ARBA" id="ARBA00022475"/>
    </source>
</evidence>
<evidence type="ECO:0000259" key="8">
    <source>
        <dbReference type="Pfam" id="PF02706"/>
    </source>
</evidence>